<name>A0ABQ9V030_SAGOE</name>
<reference evidence="2 3" key="1">
    <citation type="submission" date="2023-05" db="EMBL/GenBank/DDBJ databases">
        <title>B98-5 Cell Line De Novo Hybrid Assembly: An Optical Mapping Approach.</title>
        <authorList>
            <person name="Kananen K."/>
            <person name="Auerbach J.A."/>
            <person name="Kautto E."/>
            <person name="Blachly J.S."/>
        </authorList>
    </citation>
    <scope>NUCLEOTIDE SEQUENCE [LARGE SCALE GENOMIC DNA]</scope>
    <source>
        <strain evidence="2">B95-8</strain>
        <tissue evidence="2">Cell line</tissue>
    </source>
</reference>
<comment type="caution">
    <text evidence="2">The sequence shown here is derived from an EMBL/GenBank/DDBJ whole genome shotgun (WGS) entry which is preliminary data.</text>
</comment>
<accession>A0ABQ9V030</accession>
<evidence type="ECO:0000256" key="1">
    <source>
        <dbReference type="SAM" id="MobiDB-lite"/>
    </source>
</evidence>
<proteinExistence type="predicted"/>
<keyword evidence="3" id="KW-1185">Reference proteome</keyword>
<dbReference type="EMBL" id="JASSZA010000009">
    <property type="protein sequence ID" value="KAK2102360.1"/>
    <property type="molecule type" value="Genomic_DNA"/>
</dbReference>
<feature type="region of interest" description="Disordered" evidence="1">
    <location>
        <begin position="1"/>
        <end position="21"/>
    </location>
</feature>
<sequence length="78" mass="8577">MASSEADVVGPASHQSQARRRNIDTLEDFGLISMEMGRKALVFIAADNQLRQSANSGHRQANSVRLWHSLNTVKGLQT</sequence>
<protein>
    <submittedName>
        <fullName evidence="2">Uncharacterized protein</fullName>
    </submittedName>
</protein>
<evidence type="ECO:0000313" key="3">
    <source>
        <dbReference type="Proteomes" id="UP001266305"/>
    </source>
</evidence>
<evidence type="ECO:0000313" key="2">
    <source>
        <dbReference type="EMBL" id="KAK2102360.1"/>
    </source>
</evidence>
<organism evidence="2 3">
    <name type="scientific">Saguinus oedipus</name>
    <name type="common">Cotton-top tamarin</name>
    <name type="synonym">Oedipomidas oedipus</name>
    <dbReference type="NCBI Taxonomy" id="9490"/>
    <lineage>
        <taxon>Eukaryota</taxon>
        <taxon>Metazoa</taxon>
        <taxon>Chordata</taxon>
        <taxon>Craniata</taxon>
        <taxon>Vertebrata</taxon>
        <taxon>Euteleostomi</taxon>
        <taxon>Mammalia</taxon>
        <taxon>Eutheria</taxon>
        <taxon>Euarchontoglires</taxon>
        <taxon>Primates</taxon>
        <taxon>Haplorrhini</taxon>
        <taxon>Platyrrhini</taxon>
        <taxon>Cebidae</taxon>
        <taxon>Callitrichinae</taxon>
        <taxon>Saguinus</taxon>
    </lineage>
</organism>
<gene>
    <name evidence="2" type="ORF">P7K49_020027</name>
</gene>
<dbReference type="Proteomes" id="UP001266305">
    <property type="component" value="Unassembled WGS sequence"/>
</dbReference>